<dbReference type="Pfam" id="PF00089">
    <property type="entry name" value="Trypsin"/>
    <property type="match status" value="1"/>
</dbReference>
<evidence type="ECO:0000256" key="2">
    <source>
        <dbReference type="ARBA" id="ARBA00022670"/>
    </source>
</evidence>
<organism evidence="11 12">
    <name type="scientific">Dendroctonus ponderosae</name>
    <name type="common">Mountain pine beetle</name>
    <dbReference type="NCBI Taxonomy" id="77166"/>
    <lineage>
        <taxon>Eukaryota</taxon>
        <taxon>Metazoa</taxon>
        <taxon>Ecdysozoa</taxon>
        <taxon>Arthropoda</taxon>
        <taxon>Hexapoda</taxon>
        <taxon>Insecta</taxon>
        <taxon>Pterygota</taxon>
        <taxon>Neoptera</taxon>
        <taxon>Endopterygota</taxon>
        <taxon>Coleoptera</taxon>
        <taxon>Polyphaga</taxon>
        <taxon>Cucujiformia</taxon>
        <taxon>Curculionidae</taxon>
        <taxon>Scolytinae</taxon>
        <taxon>Dendroctonus</taxon>
    </lineage>
</organism>
<dbReference type="InterPro" id="IPR043504">
    <property type="entry name" value="Peptidase_S1_PA_chymotrypsin"/>
</dbReference>
<evidence type="ECO:0000313" key="12">
    <source>
        <dbReference type="Proteomes" id="UP000030742"/>
    </source>
</evidence>
<keyword evidence="4 8" id="KW-0378">Hydrolase</keyword>
<accession>U4U8L7</accession>
<keyword evidence="7" id="KW-1015">Disulfide bond</keyword>
<feature type="signal peptide" evidence="9">
    <location>
        <begin position="1"/>
        <end position="17"/>
    </location>
</feature>
<gene>
    <name evidence="11" type="ORF">D910_06743</name>
</gene>
<evidence type="ECO:0000256" key="7">
    <source>
        <dbReference type="ARBA" id="ARBA00023157"/>
    </source>
</evidence>
<keyword evidence="2 8" id="KW-0645">Protease</keyword>
<dbReference type="Proteomes" id="UP000030742">
    <property type="component" value="Unassembled WGS sequence"/>
</dbReference>
<name>U4U8L7_DENPD</name>
<dbReference type="InterPro" id="IPR001254">
    <property type="entry name" value="Trypsin_dom"/>
</dbReference>
<sequence length="268" mass="29047">MNLFAASFALFLAFCESFIIPGNVSRIEYKEELGRIVGGAQTDITLYPYQISLQLYYRHRCGGAIISDRWALTAAHCTRLNRVTRPPILAFTVRLGSSFLMAEGLVTGLTRIVDHHMYGNSVNLLDYDISLIQLARTLTFTNSIQPVALPSADQVEVPGARCVITGWGTLTSGGTSPSRLHVVSVPWISNESCNQYYNPSRVSYSMMCAGSPYGGRDACQGDSGGPLVVDNVLIGIVSWGRGCALAGFPGVYAYVVPVRPWIANITGL</sequence>
<evidence type="ECO:0000259" key="10">
    <source>
        <dbReference type="PROSITE" id="PS50240"/>
    </source>
</evidence>
<comment type="similarity">
    <text evidence="1">Belongs to the peptidase S1 family.</text>
</comment>
<dbReference type="Gene3D" id="2.40.10.10">
    <property type="entry name" value="Trypsin-like serine proteases"/>
    <property type="match status" value="1"/>
</dbReference>
<evidence type="ECO:0000256" key="9">
    <source>
        <dbReference type="SAM" id="SignalP"/>
    </source>
</evidence>
<dbReference type="InterPro" id="IPR050430">
    <property type="entry name" value="Peptidase_S1"/>
</dbReference>
<evidence type="ECO:0000256" key="8">
    <source>
        <dbReference type="RuleBase" id="RU363034"/>
    </source>
</evidence>
<dbReference type="InterPro" id="IPR009003">
    <property type="entry name" value="Peptidase_S1_PA"/>
</dbReference>
<evidence type="ECO:0000256" key="3">
    <source>
        <dbReference type="ARBA" id="ARBA00022729"/>
    </source>
</evidence>
<dbReference type="STRING" id="77166.U4U8L7"/>
<dbReference type="PANTHER" id="PTHR24276:SF91">
    <property type="entry name" value="AT26814P-RELATED"/>
    <property type="match status" value="1"/>
</dbReference>
<dbReference type="PROSITE" id="PS00135">
    <property type="entry name" value="TRYPSIN_SER"/>
    <property type="match status" value="1"/>
</dbReference>
<feature type="chain" id="PRO_5004656381" description="Peptidase S1 domain-containing protein" evidence="9">
    <location>
        <begin position="18"/>
        <end position="268"/>
    </location>
</feature>
<evidence type="ECO:0000256" key="5">
    <source>
        <dbReference type="ARBA" id="ARBA00022825"/>
    </source>
</evidence>
<evidence type="ECO:0000313" key="11">
    <source>
        <dbReference type="EMBL" id="ERL89372.1"/>
    </source>
</evidence>
<dbReference type="FunFam" id="2.40.10.10:FF:000077">
    <property type="entry name" value="Predicted protein"/>
    <property type="match status" value="1"/>
</dbReference>
<protein>
    <recommendedName>
        <fullName evidence="10">Peptidase S1 domain-containing protein</fullName>
    </recommendedName>
</protein>
<keyword evidence="3 9" id="KW-0732">Signal</keyword>
<dbReference type="GO" id="GO:0004252">
    <property type="term" value="F:serine-type endopeptidase activity"/>
    <property type="evidence" value="ECO:0007669"/>
    <property type="project" value="InterPro"/>
</dbReference>
<proteinExistence type="inferred from homology"/>
<dbReference type="CDD" id="cd00190">
    <property type="entry name" value="Tryp_SPc"/>
    <property type="match status" value="1"/>
</dbReference>
<dbReference type="SUPFAM" id="SSF50494">
    <property type="entry name" value="Trypsin-like serine proteases"/>
    <property type="match status" value="1"/>
</dbReference>
<dbReference type="PROSITE" id="PS50240">
    <property type="entry name" value="TRYPSIN_DOM"/>
    <property type="match status" value="1"/>
</dbReference>
<dbReference type="PRINTS" id="PR00722">
    <property type="entry name" value="CHYMOTRYPSIN"/>
</dbReference>
<keyword evidence="6" id="KW-0865">Zymogen</keyword>
<feature type="domain" description="Peptidase S1" evidence="10">
    <location>
        <begin position="36"/>
        <end position="267"/>
    </location>
</feature>
<dbReference type="OrthoDB" id="10059102at2759"/>
<evidence type="ECO:0000256" key="6">
    <source>
        <dbReference type="ARBA" id="ARBA00023145"/>
    </source>
</evidence>
<keyword evidence="5 8" id="KW-0720">Serine protease</keyword>
<dbReference type="InterPro" id="IPR033116">
    <property type="entry name" value="TRYPSIN_SER"/>
</dbReference>
<dbReference type="PANTHER" id="PTHR24276">
    <property type="entry name" value="POLYSERASE-RELATED"/>
    <property type="match status" value="1"/>
</dbReference>
<reference evidence="11 12" key="1">
    <citation type="journal article" date="2013" name="Genome Biol.">
        <title>Draft genome of the mountain pine beetle, Dendroctonus ponderosae Hopkins, a major forest pest.</title>
        <authorList>
            <person name="Keeling C.I."/>
            <person name="Yuen M.M."/>
            <person name="Liao N.Y."/>
            <person name="Docking T.R."/>
            <person name="Chan S.K."/>
            <person name="Taylor G.A."/>
            <person name="Palmquist D.L."/>
            <person name="Jackman S.D."/>
            <person name="Nguyen A."/>
            <person name="Li M."/>
            <person name="Henderson H."/>
            <person name="Janes J.K."/>
            <person name="Zhao Y."/>
            <person name="Pandoh P."/>
            <person name="Moore R."/>
            <person name="Sperling F.A."/>
            <person name="Huber D.P."/>
            <person name="Birol I."/>
            <person name="Jones S.J."/>
            <person name="Bohlmann J."/>
        </authorList>
    </citation>
    <scope>NUCLEOTIDE SEQUENCE</scope>
</reference>
<dbReference type="EMBL" id="KB632168">
    <property type="protein sequence ID" value="ERL89372.1"/>
    <property type="molecule type" value="Genomic_DNA"/>
</dbReference>
<dbReference type="PROSITE" id="PS00134">
    <property type="entry name" value="TRYPSIN_HIS"/>
    <property type="match status" value="1"/>
</dbReference>
<dbReference type="InterPro" id="IPR018114">
    <property type="entry name" value="TRYPSIN_HIS"/>
</dbReference>
<dbReference type="InterPro" id="IPR001314">
    <property type="entry name" value="Peptidase_S1A"/>
</dbReference>
<evidence type="ECO:0000256" key="1">
    <source>
        <dbReference type="ARBA" id="ARBA00007664"/>
    </source>
</evidence>
<evidence type="ECO:0000256" key="4">
    <source>
        <dbReference type="ARBA" id="ARBA00022801"/>
    </source>
</evidence>
<dbReference type="GO" id="GO:0006508">
    <property type="term" value="P:proteolysis"/>
    <property type="evidence" value="ECO:0007669"/>
    <property type="project" value="UniProtKB-KW"/>
</dbReference>
<dbReference type="AlphaFoldDB" id="U4U8L7"/>
<dbReference type="SMART" id="SM00020">
    <property type="entry name" value="Tryp_SPc"/>
    <property type="match status" value="1"/>
</dbReference>